<evidence type="ECO:0000313" key="1">
    <source>
        <dbReference type="EMBL" id="VDM00263.1"/>
    </source>
</evidence>
<accession>A0A183TBM9</accession>
<protein>
    <submittedName>
        <fullName evidence="1 3">Uncharacterized protein</fullName>
    </submittedName>
</protein>
<dbReference type="AlphaFoldDB" id="A0A183TBM9"/>
<dbReference type="Proteomes" id="UP000275846">
    <property type="component" value="Unassembled WGS sequence"/>
</dbReference>
<reference evidence="1 2" key="2">
    <citation type="submission" date="2018-11" db="EMBL/GenBank/DDBJ databases">
        <authorList>
            <consortium name="Pathogen Informatics"/>
        </authorList>
    </citation>
    <scope>NUCLEOTIDE SEQUENCE [LARGE SCALE GENOMIC DNA]</scope>
    <source>
        <strain evidence="1 2">NST_G2</strain>
    </source>
</reference>
<proteinExistence type="predicted"/>
<dbReference type="EMBL" id="UYSU01038448">
    <property type="protein sequence ID" value="VDM00263.1"/>
    <property type="molecule type" value="Genomic_DNA"/>
</dbReference>
<keyword evidence="2" id="KW-1185">Reference proteome</keyword>
<evidence type="ECO:0000313" key="2">
    <source>
        <dbReference type="Proteomes" id="UP000275846"/>
    </source>
</evidence>
<sequence length="128" mass="14165">MATEKIMVVHKLALNAECTKSRVTSSGSGEIQTIEKGTAEDLPGDVEQRDASVIITELPVPREDLPGDVEQRDASVIITELPVPLPFVEIDDGRVFEILRNLSFAPHLLEECCEFFYQPGPIVLVDFQ</sequence>
<reference evidence="3" key="1">
    <citation type="submission" date="2016-06" db="UniProtKB">
        <authorList>
            <consortium name="WormBaseParasite"/>
        </authorList>
    </citation>
    <scope>IDENTIFICATION</scope>
</reference>
<organism evidence="3">
    <name type="scientific">Schistocephalus solidus</name>
    <name type="common">Tapeworm</name>
    <dbReference type="NCBI Taxonomy" id="70667"/>
    <lineage>
        <taxon>Eukaryota</taxon>
        <taxon>Metazoa</taxon>
        <taxon>Spiralia</taxon>
        <taxon>Lophotrochozoa</taxon>
        <taxon>Platyhelminthes</taxon>
        <taxon>Cestoda</taxon>
        <taxon>Eucestoda</taxon>
        <taxon>Diphyllobothriidea</taxon>
        <taxon>Diphyllobothriidae</taxon>
        <taxon>Schistocephalus</taxon>
    </lineage>
</organism>
<gene>
    <name evidence="1" type="ORF">SSLN_LOCUS13877</name>
</gene>
<dbReference type="WBParaSite" id="SSLN_0001440901-mRNA-1">
    <property type="protein sequence ID" value="SSLN_0001440901-mRNA-1"/>
    <property type="gene ID" value="SSLN_0001440901"/>
</dbReference>
<name>A0A183TBM9_SCHSO</name>
<evidence type="ECO:0000313" key="3">
    <source>
        <dbReference type="WBParaSite" id="SSLN_0001440901-mRNA-1"/>
    </source>
</evidence>